<dbReference type="EMBL" id="UINC01149215">
    <property type="protein sequence ID" value="SVD41545.1"/>
    <property type="molecule type" value="Genomic_DNA"/>
</dbReference>
<dbReference type="AlphaFoldDB" id="A0A382V697"/>
<organism evidence="1">
    <name type="scientific">marine metagenome</name>
    <dbReference type="NCBI Taxonomy" id="408172"/>
    <lineage>
        <taxon>unclassified sequences</taxon>
        <taxon>metagenomes</taxon>
        <taxon>ecological metagenomes</taxon>
    </lineage>
</organism>
<reference evidence="1" key="1">
    <citation type="submission" date="2018-05" db="EMBL/GenBank/DDBJ databases">
        <authorList>
            <person name="Lanie J.A."/>
            <person name="Ng W.-L."/>
            <person name="Kazmierczak K.M."/>
            <person name="Andrzejewski T.M."/>
            <person name="Davidsen T.M."/>
            <person name="Wayne K.J."/>
            <person name="Tettelin H."/>
            <person name="Glass J.I."/>
            <person name="Rusch D."/>
            <person name="Podicherti R."/>
            <person name="Tsui H.-C.T."/>
            <person name="Winkler M.E."/>
        </authorList>
    </citation>
    <scope>NUCLEOTIDE SEQUENCE</scope>
</reference>
<evidence type="ECO:0000313" key="1">
    <source>
        <dbReference type="EMBL" id="SVD41545.1"/>
    </source>
</evidence>
<protein>
    <submittedName>
        <fullName evidence="1">Uncharacterized protein</fullName>
    </submittedName>
</protein>
<accession>A0A382V697</accession>
<gene>
    <name evidence="1" type="ORF">METZ01_LOCUS394399</name>
</gene>
<name>A0A382V697_9ZZZZ</name>
<sequence length="30" mass="3145">MIGSFFFLDHRSASEANTSSSSTKPANAPS</sequence>
<proteinExistence type="predicted"/>